<comment type="caution">
    <text evidence="12">The sequence shown here is derived from an EMBL/GenBank/DDBJ whole genome shotgun (WGS) entry which is preliminary data.</text>
</comment>
<evidence type="ECO:0000256" key="4">
    <source>
        <dbReference type="ARBA" id="ARBA00022679"/>
    </source>
</evidence>
<feature type="binding site" evidence="11">
    <location>
        <position position="197"/>
    </location>
    <ligand>
        <name>substrate</name>
    </ligand>
</feature>
<keyword evidence="8 11" id="KW-0067">ATP-binding</keyword>
<evidence type="ECO:0000256" key="2">
    <source>
        <dbReference type="ARBA" id="ARBA00001946"/>
    </source>
</evidence>
<dbReference type="PRINTS" id="PR01099">
    <property type="entry name" value="HYETHTZKNASE"/>
</dbReference>
<evidence type="ECO:0000256" key="3">
    <source>
        <dbReference type="ARBA" id="ARBA00004868"/>
    </source>
</evidence>
<dbReference type="CDD" id="cd01170">
    <property type="entry name" value="THZ_kinase"/>
    <property type="match status" value="1"/>
</dbReference>
<comment type="catalytic activity">
    <reaction evidence="1 11">
        <text>5-(2-hydroxyethyl)-4-methylthiazole + ATP = 4-methyl-5-(2-phosphooxyethyl)-thiazole + ADP + H(+)</text>
        <dbReference type="Rhea" id="RHEA:24212"/>
        <dbReference type="ChEBI" id="CHEBI:15378"/>
        <dbReference type="ChEBI" id="CHEBI:17957"/>
        <dbReference type="ChEBI" id="CHEBI:30616"/>
        <dbReference type="ChEBI" id="CHEBI:58296"/>
        <dbReference type="ChEBI" id="CHEBI:456216"/>
        <dbReference type="EC" id="2.7.1.50"/>
    </reaction>
</comment>
<keyword evidence="9 11" id="KW-0460">Magnesium</keyword>
<evidence type="ECO:0000256" key="11">
    <source>
        <dbReference type="HAMAP-Rule" id="MF_00228"/>
    </source>
</evidence>
<evidence type="ECO:0000256" key="5">
    <source>
        <dbReference type="ARBA" id="ARBA00022723"/>
    </source>
</evidence>
<keyword evidence="4 11" id="KW-0808">Transferase</keyword>
<dbReference type="Pfam" id="PF02110">
    <property type="entry name" value="HK"/>
    <property type="match status" value="1"/>
</dbReference>
<dbReference type="PIRSF" id="PIRSF000513">
    <property type="entry name" value="Thz_kinase"/>
    <property type="match status" value="1"/>
</dbReference>
<keyword evidence="13" id="KW-1185">Reference proteome</keyword>
<dbReference type="InterPro" id="IPR000417">
    <property type="entry name" value="Hyethyz_kinase"/>
</dbReference>
<sequence length="274" mass="28850">MLGKMLENVREKTPLVHNITNYVTVNDCANILLACGGSPIMSDDIGEVEEITSVCGGLNINIGTLNERTIRSMLAAGKKANELGHPVILDLVGAGASALRTNTAKKLLEEVRFSVIRGNISEIKTLALGGGTTKGVDADVADKVTDETLDSVIAFAKAFSEKTGAVIVITGATDIVADSQKAYVIKNGVPTMSQITGSGCMLTAMTAAYITANPQQLLEAAAAAVCAMGLCGEKAEAVRKEQNAGNSSFRNYLIDEVYKLDGRMLEEGARYEIC</sequence>
<dbReference type="STRING" id="168384.SAMN05660368_00608"/>
<dbReference type="Proteomes" id="UP000005561">
    <property type="component" value="Unassembled WGS sequence"/>
</dbReference>
<keyword evidence="6 11" id="KW-0547">Nucleotide-binding</keyword>
<evidence type="ECO:0000313" key="12">
    <source>
        <dbReference type="EMBL" id="EET61834.1"/>
    </source>
</evidence>
<evidence type="ECO:0000256" key="8">
    <source>
        <dbReference type="ARBA" id="ARBA00022840"/>
    </source>
</evidence>
<evidence type="ECO:0000256" key="10">
    <source>
        <dbReference type="ARBA" id="ARBA00022977"/>
    </source>
</evidence>
<dbReference type="EMBL" id="ACCL02000004">
    <property type="protein sequence ID" value="EET61834.1"/>
    <property type="molecule type" value="Genomic_DNA"/>
</dbReference>
<name>C6LBN1_9FIRM</name>
<dbReference type="AlphaFoldDB" id="C6LBN1"/>
<dbReference type="SUPFAM" id="SSF53613">
    <property type="entry name" value="Ribokinase-like"/>
    <property type="match status" value="1"/>
</dbReference>
<reference evidence="12" key="1">
    <citation type="submission" date="2009-07" db="EMBL/GenBank/DDBJ databases">
        <authorList>
            <person name="Weinstock G."/>
            <person name="Sodergren E."/>
            <person name="Clifton S."/>
            <person name="Fulton L."/>
            <person name="Fulton B."/>
            <person name="Courtney L."/>
            <person name="Fronick C."/>
            <person name="Harrison M."/>
            <person name="Strong C."/>
            <person name="Farmer C."/>
            <person name="Delahaunty K."/>
            <person name="Markovic C."/>
            <person name="Hall O."/>
            <person name="Minx P."/>
            <person name="Tomlinson C."/>
            <person name="Mitreva M."/>
            <person name="Nelson J."/>
            <person name="Hou S."/>
            <person name="Wollam A."/>
            <person name="Pepin K.H."/>
            <person name="Johnson M."/>
            <person name="Bhonagiri V."/>
            <person name="Nash W.E."/>
            <person name="Warren W."/>
            <person name="Chinwalla A."/>
            <person name="Mardis E.R."/>
            <person name="Wilson R.K."/>
        </authorList>
    </citation>
    <scope>NUCLEOTIDE SEQUENCE [LARGE SCALE GENOMIC DNA]</scope>
    <source>
        <strain evidence="12">DSM 14469</strain>
    </source>
</reference>
<dbReference type="Gene3D" id="3.40.1190.20">
    <property type="match status" value="1"/>
</dbReference>
<dbReference type="OrthoDB" id="9778146at2"/>
<dbReference type="HAMAP" id="MF_00228">
    <property type="entry name" value="Thz_kinase"/>
    <property type="match status" value="1"/>
</dbReference>
<keyword evidence="7 11" id="KW-0418">Kinase</keyword>
<dbReference type="GO" id="GO:0009229">
    <property type="term" value="P:thiamine diphosphate biosynthetic process"/>
    <property type="evidence" value="ECO:0007669"/>
    <property type="project" value="UniProtKB-UniRule"/>
</dbReference>
<dbReference type="UniPathway" id="UPA00060">
    <property type="reaction ID" value="UER00139"/>
</dbReference>
<accession>C6LBN1</accession>
<feature type="binding site" evidence="11">
    <location>
        <position position="170"/>
    </location>
    <ligand>
        <name>ATP</name>
        <dbReference type="ChEBI" id="CHEBI:30616"/>
    </ligand>
</feature>
<evidence type="ECO:0000256" key="1">
    <source>
        <dbReference type="ARBA" id="ARBA00001771"/>
    </source>
</evidence>
<dbReference type="NCBIfam" id="NF006830">
    <property type="entry name" value="PRK09355.1"/>
    <property type="match status" value="1"/>
</dbReference>
<comment type="similarity">
    <text evidence="11">Belongs to the Thz kinase family.</text>
</comment>
<keyword evidence="5 11" id="KW-0479">Metal-binding</keyword>
<gene>
    <name evidence="11" type="primary">thiM</name>
    <name evidence="12" type="ORF">BRYFOR_06026</name>
</gene>
<dbReference type="RefSeq" id="WP_006860823.1">
    <property type="nucleotide sequence ID" value="NZ_ACCL02000004.1"/>
</dbReference>
<proteinExistence type="inferred from homology"/>
<dbReference type="eggNOG" id="COG2145">
    <property type="taxonomic scope" value="Bacteria"/>
</dbReference>
<dbReference type="GO" id="GO:0009228">
    <property type="term" value="P:thiamine biosynthetic process"/>
    <property type="evidence" value="ECO:0007669"/>
    <property type="project" value="UniProtKB-KW"/>
</dbReference>
<evidence type="ECO:0000256" key="7">
    <source>
        <dbReference type="ARBA" id="ARBA00022777"/>
    </source>
</evidence>
<protein>
    <recommendedName>
        <fullName evidence="11">Hydroxyethylthiazole kinase</fullName>
        <ecNumber evidence="11">2.7.1.50</ecNumber>
    </recommendedName>
    <alternativeName>
        <fullName evidence="11">4-methyl-5-beta-hydroxyethylthiazole kinase</fullName>
        <shortName evidence="11">TH kinase</shortName>
        <shortName evidence="11">Thz kinase</shortName>
    </alternativeName>
</protein>
<evidence type="ECO:0000313" key="13">
    <source>
        <dbReference type="Proteomes" id="UP000005561"/>
    </source>
</evidence>
<dbReference type="GO" id="GO:0005524">
    <property type="term" value="F:ATP binding"/>
    <property type="evidence" value="ECO:0007669"/>
    <property type="project" value="UniProtKB-UniRule"/>
</dbReference>
<dbReference type="InterPro" id="IPR029056">
    <property type="entry name" value="Ribokinase-like"/>
</dbReference>
<dbReference type="EC" id="2.7.1.50" evidence="11"/>
<dbReference type="GO" id="GO:0000287">
    <property type="term" value="F:magnesium ion binding"/>
    <property type="evidence" value="ECO:0007669"/>
    <property type="project" value="UniProtKB-UniRule"/>
</dbReference>
<organism evidence="12 13">
    <name type="scientific">Marvinbryantia formatexigens DSM 14469</name>
    <dbReference type="NCBI Taxonomy" id="478749"/>
    <lineage>
        <taxon>Bacteria</taxon>
        <taxon>Bacillati</taxon>
        <taxon>Bacillota</taxon>
        <taxon>Clostridia</taxon>
        <taxon>Lachnospirales</taxon>
        <taxon>Lachnospiraceae</taxon>
        <taxon>Marvinbryantia</taxon>
    </lineage>
</organism>
<dbReference type="GO" id="GO:0004417">
    <property type="term" value="F:hydroxyethylthiazole kinase activity"/>
    <property type="evidence" value="ECO:0007669"/>
    <property type="project" value="UniProtKB-UniRule"/>
</dbReference>
<feature type="binding site" evidence="11">
    <location>
        <position position="41"/>
    </location>
    <ligand>
        <name>substrate</name>
    </ligand>
</feature>
<comment type="pathway">
    <text evidence="3 11">Cofactor biosynthesis; thiamine diphosphate biosynthesis; 4-methyl-5-(2-phosphoethyl)-thiazole from 5-(2-hydroxyethyl)-4-methylthiazole: step 1/1.</text>
</comment>
<evidence type="ECO:0000256" key="6">
    <source>
        <dbReference type="ARBA" id="ARBA00022741"/>
    </source>
</evidence>
<comment type="function">
    <text evidence="11">Catalyzes the phosphorylation of the hydroxyl group of 4-methyl-5-beta-hydroxyethylthiazole (THZ).</text>
</comment>
<keyword evidence="10 11" id="KW-0784">Thiamine biosynthesis</keyword>
<comment type="cofactor">
    <cofactor evidence="2 11">
        <name>Mg(2+)</name>
        <dbReference type="ChEBI" id="CHEBI:18420"/>
    </cofactor>
</comment>
<evidence type="ECO:0000256" key="9">
    <source>
        <dbReference type="ARBA" id="ARBA00022842"/>
    </source>
</evidence>
<feature type="binding site" evidence="11">
    <location>
        <position position="117"/>
    </location>
    <ligand>
        <name>ATP</name>
        <dbReference type="ChEBI" id="CHEBI:30616"/>
    </ligand>
</feature>